<keyword evidence="2" id="KW-0812">Transmembrane</keyword>
<organism evidence="3">
    <name type="scientific">Dulem virus 231</name>
    <dbReference type="NCBI Taxonomy" id="3145708"/>
    <lineage>
        <taxon>Viruses</taxon>
        <taxon>Monodnaviria</taxon>
        <taxon>Sangervirae</taxon>
        <taxon>Phixviricota</taxon>
        <taxon>Malgrandaviricetes</taxon>
        <taxon>Petitvirales</taxon>
        <taxon>Microviridae</taxon>
        <taxon>Microvirus</taxon>
    </lineage>
</organism>
<dbReference type="EMBL" id="PP511335">
    <property type="protein sequence ID" value="XCD03262.1"/>
    <property type="molecule type" value="Genomic_DNA"/>
</dbReference>
<evidence type="ECO:0000313" key="3">
    <source>
        <dbReference type="EMBL" id="XCD03262.1"/>
    </source>
</evidence>
<proteinExistence type="predicted"/>
<name>A0AAU8AUN2_9VIRU</name>
<reference evidence="3" key="1">
    <citation type="submission" date="2024-03" db="EMBL/GenBank/DDBJ databases">
        <title>Diverse circular DNA viruses in blood, oral, and fecal samples of captive lemurs.</title>
        <authorList>
            <person name="Paietta E.N."/>
            <person name="Kraberger S."/>
            <person name="Lund M.C."/>
            <person name="Custer J.M."/>
            <person name="Vargas K.M."/>
            <person name="Ehmke E.E."/>
            <person name="Yoder A.D."/>
            <person name="Varsani A."/>
        </authorList>
    </citation>
    <scope>NUCLEOTIDE SEQUENCE</scope>
    <source>
        <strain evidence="3">Duke_18_36</strain>
    </source>
</reference>
<protein>
    <recommendedName>
        <fullName evidence="4">Lipoprotein</fullName>
    </recommendedName>
</protein>
<evidence type="ECO:0000256" key="2">
    <source>
        <dbReference type="SAM" id="Phobius"/>
    </source>
</evidence>
<feature type="transmembrane region" description="Helical" evidence="2">
    <location>
        <begin position="12"/>
        <end position="35"/>
    </location>
</feature>
<evidence type="ECO:0000256" key="1">
    <source>
        <dbReference type="SAM" id="MobiDB-lite"/>
    </source>
</evidence>
<feature type="region of interest" description="Disordered" evidence="1">
    <location>
        <begin position="37"/>
        <end position="64"/>
    </location>
</feature>
<evidence type="ECO:0008006" key="4">
    <source>
        <dbReference type="Google" id="ProtNLM"/>
    </source>
</evidence>
<accession>A0AAU8AUN2</accession>
<keyword evidence="2" id="KW-0472">Membrane</keyword>
<keyword evidence="2" id="KW-1133">Transmembrane helix</keyword>
<sequence>MDKEKIYKTIEVVVKAILAIAAIWFCVSCTMSLSVSKHNTNSHQNTEQSQATSVDSTTVTLTPR</sequence>